<feature type="transmembrane region" description="Helical" evidence="8">
    <location>
        <begin position="69"/>
        <end position="91"/>
    </location>
</feature>
<feature type="transmembrane region" description="Helical" evidence="8">
    <location>
        <begin position="131"/>
        <end position="152"/>
    </location>
</feature>
<keyword evidence="5 8" id="KW-0812">Transmembrane</keyword>
<feature type="transmembrane region" description="Helical" evidence="8">
    <location>
        <begin position="201"/>
        <end position="223"/>
    </location>
</feature>
<evidence type="ECO:0000256" key="6">
    <source>
        <dbReference type="ARBA" id="ARBA00022989"/>
    </source>
</evidence>
<feature type="transmembrane region" description="Helical" evidence="8">
    <location>
        <begin position="38"/>
        <end position="57"/>
    </location>
</feature>
<name>A0ABW2SNJ4_9ACTO</name>
<evidence type="ECO:0000256" key="8">
    <source>
        <dbReference type="SAM" id="Phobius"/>
    </source>
</evidence>
<evidence type="ECO:0000256" key="5">
    <source>
        <dbReference type="ARBA" id="ARBA00022692"/>
    </source>
</evidence>
<keyword evidence="6 8" id="KW-1133">Transmembrane helix</keyword>
<keyword evidence="7 8" id="KW-0472">Membrane</keyword>
<keyword evidence="4" id="KW-1003">Cell membrane</keyword>
<dbReference type="PANTHER" id="PTHR36838">
    <property type="entry name" value="AUXIN EFFLUX CARRIER FAMILY PROTEIN"/>
    <property type="match status" value="1"/>
</dbReference>
<keyword evidence="3" id="KW-0813">Transport</keyword>
<organism evidence="9 10">
    <name type="scientific">Schaalia naturae</name>
    <dbReference type="NCBI Taxonomy" id="635203"/>
    <lineage>
        <taxon>Bacteria</taxon>
        <taxon>Bacillati</taxon>
        <taxon>Actinomycetota</taxon>
        <taxon>Actinomycetes</taxon>
        <taxon>Actinomycetales</taxon>
        <taxon>Actinomycetaceae</taxon>
        <taxon>Schaalia</taxon>
    </lineage>
</organism>
<dbReference type="PANTHER" id="PTHR36838:SF1">
    <property type="entry name" value="SLR1864 PROTEIN"/>
    <property type="match status" value="1"/>
</dbReference>
<dbReference type="RefSeq" id="WP_380975219.1">
    <property type="nucleotide sequence ID" value="NZ_JBHTEF010000001.1"/>
</dbReference>
<evidence type="ECO:0000313" key="10">
    <source>
        <dbReference type="Proteomes" id="UP001596527"/>
    </source>
</evidence>
<dbReference type="Pfam" id="PF03547">
    <property type="entry name" value="Mem_trans"/>
    <property type="match status" value="1"/>
</dbReference>
<protein>
    <submittedName>
        <fullName evidence="9">AEC family transporter</fullName>
    </submittedName>
</protein>
<evidence type="ECO:0000256" key="7">
    <source>
        <dbReference type="ARBA" id="ARBA00023136"/>
    </source>
</evidence>
<accession>A0ABW2SNJ4</accession>
<dbReference type="InterPro" id="IPR038770">
    <property type="entry name" value="Na+/solute_symporter_sf"/>
</dbReference>
<evidence type="ECO:0000256" key="3">
    <source>
        <dbReference type="ARBA" id="ARBA00022448"/>
    </source>
</evidence>
<comment type="subcellular location">
    <subcellularLocation>
        <location evidence="1">Cell membrane</location>
        <topology evidence="1">Multi-pass membrane protein</topology>
    </subcellularLocation>
</comment>
<feature type="transmembrane region" description="Helical" evidence="8">
    <location>
        <begin position="6"/>
        <end position="26"/>
    </location>
</feature>
<dbReference type="Proteomes" id="UP001596527">
    <property type="component" value="Unassembled WGS sequence"/>
</dbReference>
<feature type="transmembrane region" description="Helical" evidence="8">
    <location>
        <begin position="296"/>
        <end position="320"/>
    </location>
</feature>
<feature type="transmembrane region" description="Helical" evidence="8">
    <location>
        <begin position="103"/>
        <end position="125"/>
    </location>
</feature>
<comment type="similarity">
    <text evidence="2">Belongs to the auxin efflux carrier (TC 2.A.69) family.</text>
</comment>
<gene>
    <name evidence="9" type="ORF">ACFQWG_10885</name>
</gene>
<evidence type="ECO:0000313" key="9">
    <source>
        <dbReference type="EMBL" id="MFC7581699.1"/>
    </source>
</evidence>
<dbReference type="EMBL" id="JBHTEF010000001">
    <property type="protein sequence ID" value="MFC7581699.1"/>
    <property type="molecule type" value="Genomic_DNA"/>
</dbReference>
<evidence type="ECO:0000256" key="1">
    <source>
        <dbReference type="ARBA" id="ARBA00004651"/>
    </source>
</evidence>
<evidence type="ECO:0000256" key="4">
    <source>
        <dbReference type="ARBA" id="ARBA00022475"/>
    </source>
</evidence>
<dbReference type="InterPro" id="IPR004776">
    <property type="entry name" value="Mem_transp_PIN-like"/>
</dbReference>
<evidence type="ECO:0000256" key="2">
    <source>
        <dbReference type="ARBA" id="ARBA00010145"/>
    </source>
</evidence>
<proteinExistence type="inferred from homology"/>
<feature type="transmembrane region" description="Helical" evidence="8">
    <location>
        <begin position="235"/>
        <end position="256"/>
    </location>
</feature>
<dbReference type="Gene3D" id="1.20.1530.20">
    <property type="match status" value="1"/>
</dbReference>
<sequence>MSLDLTAGIGKIITIVLLIGVGFLARKKNIITAESKKSITDLVLGLIIPIAVFNSFLSDFDWEKLRNSLVLLLIALVYYPILQFVVSKIFFGRYPKDEAKRRLFQFGITYSNAVFMGLPFAQALFGSDGLFYASVFNLPYNVYLWSMGYAALTRQPMDKKGIKNTFTNPVIIACLLGYLYWLVSVLIPDQVITALAPVFDVFATISGANTPMSMILIGAIVAEAQFIKMLRDKDIWIFSLVKLIVVPGLLFGVLYALGFRGWIVAVPTVIAAMPACATGGILAAKFDIQKELSASIITFTTMLSALTAPIWLLVLLATVVQ</sequence>
<feature type="transmembrane region" description="Helical" evidence="8">
    <location>
        <begin position="164"/>
        <end position="181"/>
    </location>
</feature>
<comment type="caution">
    <text evidence="9">The sequence shown here is derived from an EMBL/GenBank/DDBJ whole genome shotgun (WGS) entry which is preliminary data.</text>
</comment>
<keyword evidence="10" id="KW-1185">Reference proteome</keyword>
<feature type="transmembrane region" description="Helical" evidence="8">
    <location>
        <begin position="262"/>
        <end position="284"/>
    </location>
</feature>
<reference evidence="10" key="1">
    <citation type="journal article" date="2019" name="Int. J. Syst. Evol. Microbiol.">
        <title>The Global Catalogue of Microorganisms (GCM) 10K type strain sequencing project: providing services to taxonomists for standard genome sequencing and annotation.</title>
        <authorList>
            <consortium name="The Broad Institute Genomics Platform"/>
            <consortium name="The Broad Institute Genome Sequencing Center for Infectious Disease"/>
            <person name="Wu L."/>
            <person name="Ma J."/>
        </authorList>
    </citation>
    <scope>NUCLEOTIDE SEQUENCE [LARGE SCALE GENOMIC DNA]</scope>
    <source>
        <strain evidence="10">CCUG 56698</strain>
    </source>
</reference>